<comment type="caution">
    <text evidence="1">The sequence shown here is derived from an EMBL/GenBank/DDBJ whole genome shotgun (WGS) entry which is preliminary data.</text>
</comment>
<name>A0A6S7LRN4_PARCT</name>
<keyword evidence="2" id="KW-1185">Reference proteome</keyword>
<evidence type="ECO:0000313" key="1">
    <source>
        <dbReference type="EMBL" id="CAB4039789.1"/>
    </source>
</evidence>
<accession>A0A6S7LRN4</accession>
<reference evidence="1" key="1">
    <citation type="submission" date="2020-04" db="EMBL/GenBank/DDBJ databases">
        <authorList>
            <person name="Alioto T."/>
            <person name="Alioto T."/>
            <person name="Gomez Garrido J."/>
        </authorList>
    </citation>
    <scope>NUCLEOTIDE SEQUENCE</scope>
    <source>
        <strain evidence="1">A484AB</strain>
    </source>
</reference>
<sequence>MKGKWKVPRGGCKEFKNDINVRWYENERLLLEGPTMKGYKGILQKIATIKPNSEYSLGVNNLADFSPPQKPSIKNFN</sequence>
<dbReference type="AlphaFoldDB" id="A0A6S7LRN4"/>
<proteinExistence type="predicted"/>
<dbReference type="Proteomes" id="UP001152795">
    <property type="component" value="Unassembled WGS sequence"/>
</dbReference>
<dbReference type="EMBL" id="CACRXK020025863">
    <property type="protein sequence ID" value="CAB4039789.1"/>
    <property type="molecule type" value="Genomic_DNA"/>
</dbReference>
<evidence type="ECO:0000313" key="2">
    <source>
        <dbReference type="Proteomes" id="UP001152795"/>
    </source>
</evidence>
<gene>
    <name evidence="1" type="ORF">PACLA_8A042321</name>
</gene>
<organism evidence="1 2">
    <name type="scientific">Paramuricea clavata</name>
    <name type="common">Red gorgonian</name>
    <name type="synonym">Violescent sea-whip</name>
    <dbReference type="NCBI Taxonomy" id="317549"/>
    <lineage>
        <taxon>Eukaryota</taxon>
        <taxon>Metazoa</taxon>
        <taxon>Cnidaria</taxon>
        <taxon>Anthozoa</taxon>
        <taxon>Octocorallia</taxon>
        <taxon>Malacalcyonacea</taxon>
        <taxon>Plexauridae</taxon>
        <taxon>Paramuricea</taxon>
    </lineage>
</organism>
<protein>
    <submittedName>
        <fullName evidence="1">Uncharacterized protein</fullName>
    </submittedName>
</protein>
<feature type="non-terminal residue" evidence="1">
    <location>
        <position position="77"/>
    </location>
</feature>